<dbReference type="SUPFAM" id="SSF52833">
    <property type="entry name" value="Thioredoxin-like"/>
    <property type="match status" value="1"/>
</dbReference>
<gene>
    <name evidence="1" type="ORF">FC34_GL000012</name>
</gene>
<evidence type="ECO:0000313" key="2">
    <source>
        <dbReference type="Proteomes" id="UP000051672"/>
    </source>
</evidence>
<dbReference type="AlphaFoldDB" id="A0A0R2AY78"/>
<accession>A0A0R2AY78</accession>
<comment type="caution">
    <text evidence="1">The sequence shown here is derived from an EMBL/GenBank/DDBJ whole genome shotgun (WGS) entry which is preliminary data.</text>
</comment>
<evidence type="ECO:0000313" key="1">
    <source>
        <dbReference type="EMBL" id="KRM72312.1"/>
    </source>
</evidence>
<dbReference type="InterPro" id="IPR036249">
    <property type="entry name" value="Thioredoxin-like_sf"/>
</dbReference>
<dbReference type="GO" id="GO:0016853">
    <property type="term" value="F:isomerase activity"/>
    <property type="evidence" value="ECO:0007669"/>
    <property type="project" value="UniProtKB-KW"/>
</dbReference>
<dbReference type="STRING" id="1423727.FC34_GL000012"/>
<dbReference type="Gene3D" id="3.40.30.10">
    <property type="entry name" value="Glutaredoxin"/>
    <property type="match status" value="1"/>
</dbReference>
<organism evidence="1 2">
    <name type="scientific">Lacticaseibacillus brantae DSM 23927</name>
    <dbReference type="NCBI Taxonomy" id="1423727"/>
    <lineage>
        <taxon>Bacteria</taxon>
        <taxon>Bacillati</taxon>
        <taxon>Bacillota</taxon>
        <taxon>Bacilli</taxon>
        <taxon>Lactobacillales</taxon>
        <taxon>Lactobacillaceae</taxon>
        <taxon>Lacticaseibacillus</taxon>
    </lineage>
</organism>
<dbReference type="EMBL" id="AYZQ01000001">
    <property type="protein sequence ID" value="KRM72312.1"/>
    <property type="molecule type" value="Genomic_DNA"/>
</dbReference>
<reference evidence="1 2" key="1">
    <citation type="journal article" date="2015" name="Genome Announc.">
        <title>Expanding the biotechnology potential of lactobacilli through comparative genomics of 213 strains and associated genera.</title>
        <authorList>
            <person name="Sun Z."/>
            <person name="Harris H.M."/>
            <person name="McCann A."/>
            <person name="Guo C."/>
            <person name="Argimon S."/>
            <person name="Zhang W."/>
            <person name="Yang X."/>
            <person name="Jeffery I.B."/>
            <person name="Cooney J.C."/>
            <person name="Kagawa T.F."/>
            <person name="Liu W."/>
            <person name="Song Y."/>
            <person name="Salvetti E."/>
            <person name="Wrobel A."/>
            <person name="Rasinkangas P."/>
            <person name="Parkhill J."/>
            <person name="Rea M.C."/>
            <person name="O'Sullivan O."/>
            <person name="Ritari J."/>
            <person name="Douillard F.P."/>
            <person name="Paul Ross R."/>
            <person name="Yang R."/>
            <person name="Briner A.E."/>
            <person name="Felis G.E."/>
            <person name="de Vos W.M."/>
            <person name="Barrangou R."/>
            <person name="Klaenhammer T.R."/>
            <person name="Caufield P.W."/>
            <person name="Cui Y."/>
            <person name="Zhang H."/>
            <person name="O'Toole P.W."/>
        </authorList>
    </citation>
    <scope>NUCLEOTIDE SEQUENCE [LARGE SCALE GENOMIC DNA]</scope>
    <source>
        <strain evidence="1 2">DSM 23927</strain>
    </source>
</reference>
<dbReference type="PATRIC" id="fig|1423727.3.peg.13"/>
<dbReference type="Pfam" id="PF13743">
    <property type="entry name" value="Thioredoxin_5"/>
    <property type="match status" value="1"/>
</dbReference>
<keyword evidence="1" id="KW-0413">Isomerase</keyword>
<keyword evidence="2" id="KW-1185">Reference proteome</keyword>
<proteinExistence type="predicted"/>
<protein>
    <submittedName>
        <fullName evidence="1">Dithiol-disulfide isomerase</fullName>
    </submittedName>
</protein>
<sequence length="202" mass="23501">MFVNPLGKICLEVEKKFMSFAQHQERKVVTHFIPTLNFSIISDYMQFKDLDPKNLDNRNHLFNVGYEIILDYKAAQFQGNIKARDLLMDLQTRFNTDFEYSPEIVADLLKKHHIDAAAFWEDRGRDELRLGFQSDQQIASQMDVTNTPSAVFVDTRQPDTDSAVMLDTVKDYQVFENVCQQIADNPELFYREAPKSPILRVL</sequence>
<name>A0A0R2AY78_9LACO</name>
<dbReference type="Proteomes" id="UP000051672">
    <property type="component" value="Unassembled WGS sequence"/>
</dbReference>